<proteinExistence type="predicted"/>
<dbReference type="Proteomes" id="UP000549765">
    <property type="component" value="Unassembled WGS sequence"/>
</dbReference>
<dbReference type="AlphaFoldDB" id="A0A7X6N1K3"/>
<evidence type="ECO:0000313" key="2">
    <source>
        <dbReference type="Proteomes" id="UP000549765"/>
    </source>
</evidence>
<reference evidence="1 2" key="1">
    <citation type="submission" date="2020-04" db="EMBL/GenBank/DDBJ databases">
        <title>MicrobeNet Type strains.</title>
        <authorList>
            <person name="Nicholson A.C."/>
        </authorList>
    </citation>
    <scope>NUCLEOTIDE SEQUENCE [LARGE SCALE GENOMIC DNA]</scope>
    <source>
        <strain evidence="1 2">CCUG 61472</strain>
    </source>
</reference>
<name>A0A7X6N1K3_9LACO</name>
<keyword evidence="2" id="KW-1185">Reference proteome</keyword>
<gene>
    <name evidence="1" type="ORF">HF964_01145</name>
</gene>
<protein>
    <submittedName>
        <fullName evidence="1">Uncharacterized protein</fullName>
    </submittedName>
</protein>
<sequence>MIVREWISKHTGNMVSRDLNAAKNILAWGLDPEKHIKLKDYPAIRPSSLIAIN</sequence>
<evidence type="ECO:0000313" key="1">
    <source>
        <dbReference type="EMBL" id="NKZ23415.1"/>
    </source>
</evidence>
<comment type="caution">
    <text evidence="1">The sequence shown here is derived from an EMBL/GenBank/DDBJ whole genome shotgun (WGS) entry which is preliminary data.</text>
</comment>
<accession>A0A7X6N1K3</accession>
<dbReference type="EMBL" id="JAAXPN010000001">
    <property type="protein sequence ID" value="NKZ23415.1"/>
    <property type="molecule type" value="Genomic_DNA"/>
</dbReference>
<organism evidence="1 2">
    <name type="scientific">Periweissella fabalis</name>
    <dbReference type="NCBI Taxonomy" id="1070421"/>
    <lineage>
        <taxon>Bacteria</taxon>
        <taxon>Bacillati</taxon>
        <taxon>Bacillota</taxon>
        <taxon>Bacilli</taxon>
        <taxon>Lactobacillales</taxon>
        <taxon>Lactobacillaceae</taxon>
        <taxon>Periweissella</taxon>
    </lineage>
</organism>